<comment type="caution">
    <text evidence="2">The sequence shown here is derived from an EMBL/GenBank/DDBJ whole genome shotgun (WGS) entry which is preliminary data.</text>
</comment>
<dbReference type="InterPro" id="IPR016024">
    <property type="entry name" value="ARM-type_fold"/>
</dbReference>
<feature type="transmembrane region" description="Helical" evidence="1">
    <location>
        <begin position="6"/>
        <end position="29"/>
    </location>
</feature>
<keyword evidence="1" id="KW-1133">Transmembrane helix</keyword>
<evidence type="ECO:0008006" key="4">
    <source>
        <dbReference type="Google" id="ProtNLM"/>
    </source>
</evidence>
<evidence type="ECO:0000313" key="2">
    <source>
        <dbReference type="EMBL" id="GAA2526774.1"/>
    </source>
</evidence>
<keyword evidence="3" id="KW-1185">Reference proteome</keyword>
<dbReference type="Pfam" id="PF13646">
    <property type="entry name" value="HEAT_2"/>
    <property type="match status" value="2"/>
</dbReference>
<dbReference type="PANTHER" id="PTHR12697">
    <property type="entry name" value="PBS LYASE HEAT-LIKE PROTEIN"/>
    <property type="match status" value="1"/>
</dbReference>
<accession>A0ABN3NNR4</accession>
<dbReference type="PANTHER" id="PTHR12697:SF38">
    <property type="entry name" value="PBS LYASE HEAT DOMAIN PROTEIN REPEAT-CONTAINING PROTEIN"/>
    <property type="match status" value="1"/>
</dbReference>
<keyword evidence="1" id="KW-0472">Membrane</keyword>
<dbReference type="EMBL" id="BAAARY010000012">
    <property type="protein sequence ID" value="GAA2526774.1"/>
    <property type="molecule type" value="Genomic_DNA"/>
</dbReference>
<sequence>MNDALIITVIVLAGVAVAIIVATTLIRFLRLRRERRQARLAAGPRRELLAFAAEPDASGADRLAAMPQRQWQHIEPAALALLGKLRGDGYQALAQVFDRRGIAEEAIRQTRSRSPVVRARHAELLGALRHGPAAPDLARLLRDRDVEVVVVAIRALGHVGDPRAAPALLDTLAGDRSVPAHLVAQSLTQLGPDAVPALMDALAAPAATERLTAVQAMGMLGDPRPSRAVAGVIAADPDLAVRVAAARTLGELGARVGLEPLVAALAPRSPPDLRAAAATALGALGAPTAAPALGALLNDPIYQVAHAAARALRRLGGPGLNELTGAAAGPSEWTAAHAREALAMAALANPARTARPSPLEV</sequence>
<dbReference type="SUPFAM" id="SSF48371">
    <property type="entry name" value="ARM repeat"/>
    <property type="match status" value="1"/>
</dbReference>
<dbReference type="RefSeq" id="WP_344172908.1">
    <property type="nucleotide sequence ID" value="NZ_BAAARY010000012.1"/>
</dbReference>
<organism evidence="2 3">
    <name type="scientific">Pilimelia columellifera subsp. columellifera</name>
    <dbReference type="NCBI Taxonomy" id="706583"/>
    <lineage>
        <taxon>Bacteria</taxon>
        <taxon>Bacillati</taxon>
        <taxon>Actinomycetota</taxon>
        <taxon>Actinomycetes</taxon>
        <taxon>Micromonosporales</taxon>
        <taxon>Micromonosporaceae</taxon>
        <taxon>Pilimelia</taxon>
    </lineage>
</organism>
<dbReference type="InterPro" id="IPR004155">
    <property type="entry name" value="PBS_lyase_HEAT"/>
</dbReference>
<dbReference type="Gene3D" id="1.25.10.10">
    <property type="entry name" value="Leucine-rich Repeat Variant"/>
    <property type="match status" value="3"/>
</dbReference>
<reference evidence="2 3" key="1">
    <citation type="journal article" date="2019" name="Int. J. Syst. Evol. Microbiol.">
        <title>The Global Catalogue of Microorganisms (GCM) 10K type strain sequencing project: providing services to taxonomists for standard genome sequencing and annotation.</title>
        <authorList>
            <consortium name="The Broad Institute Genomics Platform"/>
            <consortium name="The Broad Institute Genome Sequencing Center for Infectious Disease"/>
            <person name="Wu L."/>
            <person name="Ma J."/>
        </authorList>
    </citation>
    <scope>NUCLEOTIDE SEQUENCE [LARGE SCALE GENOMIC DNA]</scope>
    <source>
        <strain evidence="2 3">JCM 3367</strain>
    </source>
</reference>
<protein>
    <recommendedName>
        <fullName evidence="4">HEAT repeat domain-containing protein</fullName>
    </recommendedName>
</protein>
<evidence type="ECO:0000313" key="3">
    <source>
        <dbReference type="Proteomes" id="UP001499978"/>
    </source>
</evidence>
<evidence type="ECO:0000256" key="1">
    <source>
        <dbReference type="SAM" id="Phobius"/>
    </source>
</evidence>
<keyword evidence="1" id="KW-0812">Transmembrane</keyword>
<dbReference type="InterPro" id="IPR011989">
    <property type="entry name" value="ARM-like"/>
</dbReference>
<dbReference type="SMART" id="SM00567">
    <property type="entry name" value="EZ_HEAT"/>
    <property type="match status" value="7"/>
</dbReference>
<gene>
    <name evidence="2" type="ORF">GCM10010201_26940</name>
</gene>
<name>A0ABN3NNR4_9ACTN</name>
<dbReference type="Proteomes" id="UP001499978">
    <property type="component" value="Unassembled WGS sequence"/>
</dbReference>
<proteinExistence type="predicted"/>